<feature type="compositionally biased region" description="Basic and acidic residues" evidence="1">
    <location>
        <begin position="48"/>
        <end position="64"/>
    </location>
</feature>
<sequence>GPKRPVSLGSTSSSSSSRDSHLSFGSSLVLASSPSSSLAPGDSGCSCSERDAFSDREPEVRESDILELEEEDTRRSSSGSSGSSGSQETGRPGKEGTRVRMTLAADGCSLSSLERVLLEMLQTERAYVRDLSSIVQDYLGCMEATPGLPLSSQDLGTLFGNVRSIYFLNRDLLQDLEVCGLDPVAAARCFISKSEAFQIYTEYCMNYPNTVGVVHAIPCNCVLSTSSEPRCARYKFQIVVISHKYKCVRWWLCRQLLGTGLKSQNAKRTATHRTVLEALDTMTGVAQHINEVKRRHEQASRVQEIERLLSSWHGPELGRYGELVLEGVFRVARARNQRTFFLFTNILLFARRRDHIYVCKGHILIECKQSVLYHPLVNSNMDFHVPHTRNRKLCHQYQAHSVEEKRLWVHELKRLILENYPSDIPLKAKQAILDMD</sequence>
<proteinExistence type="predicted"/>
<accession>S4RMC1</accession>
<dbReference type="PANTHER" id="PTHR45924">
    <property type="entry name" value="FI17866P1"/>
    <property type="match status" value="1"/>
</dbReference>
<reference evidence="3" key="2">
    <citation type="submission" date="2025-09" db="UniProtKB">
        <authorList>
            <consortium name="Ensembl"/>
        </authorList>
    </citation>
    <scope>IDENTIFICATION</scope>
</reference>
<dbReference type="GeneTree" id="ENSGT00940000157723"/>
<feature type="compositionally biased region" description="Low complexity" evidence="1">
    <location>
        <begin position="76"/>
        <end position="86"/>
    </location>
</feature>
<dbReference type="GO" id="GO:0005085">
    <property type="term" value="F:guanyl-nucleotide exchange factor activity"/>
    <property type="evidence" value="ECO:0007669"/>
    <property type="project" value="InterPro"/>
</dbReference>
<name>S4RMC1_PETMA</name>
<dbReference type="Gene3D" id="1.20.900.10">
    <property type="entry name" value="Dbl homology (DH) domain"/>
    <property type="match status" value="1"/>
</dbReference>
<dbReference type="OMA" id="CSERDAF"/>
<protein>
    <recommendedName>
        <fullName evidence="2">DH domain-containing protein</fullName>
    </recommendedName>
</protein>
<dbReference type="Ensembl" id="ENSPMAT00000006386.1">
    <property type="protein sequence ID" value="ENSPMAP00000006357.1"/>
    <property type="gene ID" value="ENSPMAG00000005742.1"/>
</dbReference>
<dbReference type="Pfam" id="PF22697">
    <property type="entry name" value="SOS1_NGEF_PH"/>
    <property type="match status" value="1"/>
</dbReference>
<dbReference type="Pfam" id="PF00621">
    <property type="entry name" value="RhoGEF"/>
    <property type="match status" value="1"/>
</dbReference>
<dbReference type="InterPro" id="IPR035899">
    <property type="entry name" value="DBL_dom_sf"/>
</dbReference>
<dbReference type="InterPro" id="IPR011993">
    <property type="entry name" value="PH-like_dom_sf"/>
</dbReference>
<evidence type="ECO:0000256" key="1">
    <source>
        <dbReference type="SAM" id="MobiDB-lite"/>
    </source>
</evidence>
<dbReference type="PROSITE" id="PS50010">
    <property type="entry name" value="DH_2"/>
    <property type="match status" value="1"/>
</dbReference>
<dbReference type="PANTHER" id="PTHR45924:SF2">
    <property type="entry name" value="FI17866P1"/>
    <property type="match status" value="1"/>
</dbReference>
<dbReference type="InterPro" id="IPR055251">
    <property type="entry name" value="SOS1_NGEF_PH"/>
</dbReference>
<dbReference type="Gene3D" id="2.30.29.30">
    <property type="entry name" value="Pleckstrin-homology domain (PH domain)/Phosphotyrosine-binding domain (PTB)"/>
    <property type="match status" value="1"/>
</dbReference>
<dbReference type="HOGENOM" id="CLU_050803_1_0_1"/>
<dbReference type="SUPFAM" id="SSF50729">
    <property type="entry name" value="PH domain-like"/>
    <property type="match status" value="1"/>
</dbReference>
<dbReference type="STRING" id="7757.ENSPMAP00000006357"/>
<feature type="compositionally biased region" description="Low complexity" evidence="1">
    <location>
        <begin position="7"/>
        <end position="43"/>
    </location>
</feature>
<evidence type="ECO:0000259" key="2">
    <source>
        <dbReference type="PROSITE" id="PS50010"/>
    </source>
</evidence>
<evidence type="ECO:0000313" key="3">
    <source>
        <dbReference type="Ensembl" id="ENSPMAP00000006357.1"/>
    </source>
</evidence>
<dbReference type="GO" id="GO:0031267">
    <property type="term" value="F:small GTPase binding"/>
    <property type="evidence" value="ECO:0007669"/>
    <property type="project" value="TreeGrafter"/>
</dbReference>
<organism evidence="3">
    <name type="scientific">Petromyzon marinus</name>
    <name type="common">Sea lamprey</name>
    <dbReference type="NCBI Taxonomy" id="7757"/>
    <lineage>
        <taxon>Eukaryota</taxon>
        <taxon>Metazoa</taxon>
        <taxon>Chordata</taxon>
        <taxon>Craniata</taxon>
        <taxon>Vertebrata</taxon>
        <taxon>Cyclostomata</taxon>
        <taxon>Hyperoartia</taxon>
        <taxon>Petromyzontiformes</taxon>
        <taxon>Petromyzontidae</taxon>
        <taxon>Petromyzon</taxon>
    </lineage>
</organism>
<dbReference type="InterPro" id="IPR000219">
    <property type="entry name" value="DH_dom"/>
</dbReference>
<feature type="domain" description="DH" evidence="2">
    <location>
        <begin position="112"/>
        <end position="292"/>
    </location>
</feature>
<reference evidence="3" key="1">
    <citation type="submission" date="2025-08" db="UniProtKB">
        <authorList>
            <consortium name="Ensembl"/>
        </authorList>
    </citation>
    <scope>IDENTIFICATION</scope>
</reference>
<dbReference type="SMART" id="SM00325">
    <property type="entry name" value="RhoGEF"/>
    <property type="match status" value="1"/>
</dbReference>
<dbReference type="AlphaFoldDB" id="S4RMC1"/>
<dbReference type="SUPFAM" id="SSF48065">
    <property type="entry name" value="DBL homology domain (DH-domain)"/>
    <property type="match status" value="1"/>
</dbReference>
<feature type="region of interest" description="Disordered" evidence="1">
    <location>
        <begin position="1"/>
        <end position="98"/>
    </location>
</feature>